<feature type="domain" description="AIG1-type G" evidence="4">
    <location>
        <begin position="43"/>
        <end position="206"/>
    </location>
</feature>
<dbReference type="FunCoup" id="A0A3Q1EK30">
    <property type="interactions" value="8"/>
</dbReference>
<dbReference type="SUPFAM" id="SSF52540">
    <property type="entry name" value="P-loop containing nucleoside triphosphate hydrolases"/>
    <property type="match status" value="2"/>
</dbReference>
<dbReference type="PANTHER" id="PTHR32046">
    <property type="entry name" value="G DOMAIN-CONTAINING PROTEIN"/>
    <property type="match status" value="1"/>
</dbReference>
<dbReference type="InParanoid" id="A0A3Q1EK30"/>
<accession>A0A3Q1EK30</accession>
<dbReference type="InterPro" id="IPR006703">
    <property type="entry name" value="G_AIG1"/>
</dbReference>
<dbReference type="PANTHER" id="PTHR32046:SF11">
    <property type="entry name" value="IMMUNE-ASSOCIATED NUCLEOTIDE-BINDING PROTEIN 10-LIKE"/>
    <property type="match status" value="1"/>
</dbReference>
<evidence type="ECO:0000256" key="2">
    <source>
        <dbReference type="ARBA" id="ARBA00022741"/>
    </source>
</evidence>
<dbReference type="InterPro" id="IPR025662">
    <property type="entry name" value="Sigma_54_int_dom_ATP-bd_1"/>
</dbReference>
<dbReference type="GeneTree" id="ENSGT00500000044904"/>
<evidence type="ECO:0000256" key="1">
    <source>
        <dbReference type="ARBA" id="ARBA00008535"/>
    </source>
</evidence>
<dbReference type="PROSITE" id="PS00675">
    <property type="entry name" value="SIGMA54_INTERACT_1"/>
    <property type="match status" value="1"/>
</dbReference>
<evidence type="ECO:0000259" key="4">
    <source>
        <dbReference type="Pfam" id="PF04548"/>
    </source>
</evidence>
<proteinExistence type="inferred from homology"/>
<evidence type="ECO:0000256" key="3">
    <source>
        <dbReference type="SAM" id="Coils"/>
    </source>
</evidence>
<keyword evidence="6" id="KW-1185">Reference proteome</keyword>
<dbReference type="Ensembl" id="ENSAPOT00000010525.1">
    <property type="protein sequence ID" value="ENSAPOP00000004163.1"/>
    <property type="gene ID" value="ENSAPOG00000005749.1"/>
</dbReference>
<name>A0A3Q1EK30_9TELE</name>
<feature type="coiled-coil region" evidence="3">
    <location>
        <begin position="277"/>
        <end position="321"/>
    </location>
</feature>
<dbReference type="AlphaFoldDB" id="A0A3Q1EK30"/>
<protein>
    <submittedName>
        <fullName evidence="5">Uncharacterized LOC110971478</fullName>
    </submittedName>
</protein>
<reference evidence="5" key="2">
    <citation type="submission" date="2025-09" db="UniProtKB">
        <authorList>
            <consortium name="Ensembl"/>
        </authorList>
    </citation>
    <scope>IDENTIFICATION</scope>
</reference>
<dbReference type="Gene3D" id="3.40.50.300">
    <property type="entry name" value="P-loop containing nucleotide triphosphate hydrolases"/>
    <property type="match status" value="1"/>
</dbReference>
<dbReference type="Pfam" id="PF04548">
    <property type="entry name" value="AIG1"/>
    <property type="match status" value="1"/>
</dbReference>
<dbReference type="STRING" id="80966.ENSAPOP00000004163"/>
<keyword evidence="3" id="KW-0175">Coiled coil</keyword>
<comment type="similarity">
    <text evidence="1">Belongs to the TRAFAC class TrmE-Era-EngA-EngB-Septin-like GTPase superfamily. AIG1/Toc34/Toc159-like paraseptin GTPase family. IAN subfamily.</text>
</comment>
<evidence type="ECO:0000313" key="5">
    <source>
        <dbReference type="Ensembl" id="ENSAPOP00000004163.1"/>
    </source>
</evidence>
<dbReference type="GO" id="GO:0005525">
    <property type="term" value="F:GTP binding"/>
    <property type="evidence" value="ECO:0007669"/>
    <property type="project" value="InterPro"/>
</dbReference>
<reference evidence="5" key="1">
    <citation type="submission" date="2025-08" db="UniProtKB">
        <authorList>
            <consortium name="Ensembl"/>
        </authorList>
    </citation>
    <scope>IDENTIFICATION</scope>
</reference>
<organism evidence="5 6">
    <name type="scientific">Acanthochromis polyacanthus</name>
    <name type="common">spiny chromis</name>
    <dbReference type="NCBI Taxonomy" id="80966"/>
    <lineage>
        <taxon>Eukaryota</taxon>
        <taxon>Metazoa</taxon>
        <taxon>Chordata</taxon>
        <taxon>Craniata</taxon>
        <taxon>Vertebrata</taxon>
        <taxon>Euteleostomi</taxon>
        <taxon>Actinopterygii</taxon>
        <taxon>Neopterygii</taxon>
        <taxon>Teleostei</taxon>
        <taxon>Neoteleostei</taxon>
        <taxon>Acanthomorphata</taxon>
        <taxon>Ovalentaria</taxon>
        <taxon>Pomacentridae</taxon>
        <taxon>Acanthochromis</taxon>
    </lineage>
</organism>
<evidence type="ECO:0000313" key="6">
    <source>
        <dbReference type="Proteomes" id="UP000257200"/>
    </source>
</evidence>
<feature type="coiled-coil region" evidence="3">
    <location>
        <begin position="400"/>
        <end position="452"/>
    </location>
</feature>
<sequence length="545" mass="62752">MDHDRFWNSNRSPSIYQLKPKKETFGTLTKLTVGKRNVNKENKTILLVGETGTGKSTLINALVNHTMGVKMEDEVWFQIVEDEKKSQTESQTSDVIVYQVCDFEGKTLPDSLTIIDTPGFGDTRGEERDLMVIQRLLVWFGSADGVHEINAVGLVMKSSENRLSDRLKYIFDSMMSLFGNNIEENIVALITHSDGMHPKNVLQALAAAEIKCARDEESDPVYFLFNNCLDTQRTKKDKLGLENAWRTTERGMSEFMTFLEETGPQKMNKTVEVMKERERLAACIQNLEERIKSIEEKQKAIEQNEEVLKKYEEEMKKNKNFTVEVDETYKDKKPIKGGMWGLGFYNGAVTCKVCEENCHYPECTVAWKPGHCEIIKDGRCTSCTRKCPVEDHVKEKWIYVTKTRRVKKTLEELKQKYEENHQTESQKKSNVLENLKKEMNQQEADKTQFLEEAYQHVVRLNQIALKVHSGSTSVHLDFLIEKMKEKGDKVMVHMLEKMKKCQEEGNKGAVQYMWDKLKAAGKVVMESYERHQAEQTDRAAAGHLP</sequence>
<dbReference type="InterPro" id="IPR027417">
    <property type="entry name" value="P-loop_NTPase"/>
</dbReference>
<dbReference type="Proteomes" id="UP000257200">
    <property type="component" value="Unplaced"/>
</dbReference>
<keyword evidence="2" id="KW-0547">Nucleotide-binding</keyword>